<dbReference type="InterPro" id="IPR019321">
    <property type="entry name" value="Nucleoporin_Nup88"/>
</dbReference>
<proteinExistence type="predicted"/>
<reference evidence="9" key="1">
    <citation type="submission" date="2018-10" db="EMBL/GenBank/DDBJ databases">
        <title>Transcriptome assembly of Aceria tosichella (Wheat curl mite) Type 2.</title>
        <authorList>
            <person name="Scully E.D."/>
            <person name="Geib S.M."/>
            <person name="Palmer N.A."/>
            <person name="Gupta A.K."/>
            <person name="Sarath G."/>
            <person name="Tatineni S."/>
        </authorList>
    </citation>
    <scope>NUCLEOTIDE SEQUENCE</scope>
    <source>
        <strain evidence="9">LincolnNE</strain>
    </source>
</reference>
<keyword evidence="5" id="KW-0811">Translocation</keyword>
<dbReference type="PANTHER" id="PTHR13257">
    <property type="entry name" value="NUCLEOPORIN NUP84-RELATED"/>
    <property type="match status" value="1"/>
</dbReference>
<feature type="coiled-coil region" evidence="8">
    <location>
        <begin position="507"/>
        <end position="534"/>
    </location>
</feature>
<evidence type="ECO:0000256" key="3">
    <source>
        <dbReference type="ARBA" id="ARBA00022816"/>
    </source>
</evidence>
<evidence type="ECO:0000256" key="7">
    <source>
        <dbReference type="ARBA" id="ARBA00023242"/>
    </source>
</evidence>
<evidence type="ECO:0000256" key="4">
    <source>
        <dbReference type="ARBA" id="ARBA00022927"/>
    </source>
</evidence>
<keyword evidence="7" id="KW-0539">Nucleus</keyword>
<gene>
    <name evidence="9" type="primary">Nup88</name>
    <name evidence="9" type="ORF">g.9583</name>
</gene>
<dbReference type="GO" id="GO:0006606">
    <property type="term" value="P:protein import into nucleus"/>
    <property type="evidence" value="ECO:0007669"/>
    <property type="project" value="TreeGrafter"/>
</dbReference>
<evidence type="ECO:0000256" key="1">
    <source>
        <dbReference type="ARBA" id="ARBA00004567"/>
    </source>
</evidence>
<dbReference type="AlphaFoldDB" id="A0A6G1SL98"/>
<keyword evidence="6" id="KW-0906">Nuclear pore complex</keyword>
<dbReference type="GO" id="GO:0005643">
    <property type="term" value="C:nuclear pore"/>
    <property type="evidence" value="ECO:0007669"/>
    <property type="project" value="UniProtKB-SubCell"/>
</dbReference>
<keyword evidence="3" id="KW-0509">mRNA transport</keyword>
<dbReference type="GO" id="GO:0006406">
    <property type="term" value="P:mRNA export from nucleus"/>
    <property type="evidence" value="ECO:0007669"/>
    <property type="project" value="TreeGrafter"/>
</dbReference>
<name>A0A6G1SL98_9ACAR</name>
<dbReference type="GO" id="GO:0000056">
    <property type="term" value="P:ribosomal small subunit export from nucleus"/>
    <property type="evidence" value="ECO:0007669"/>
    <property type="project" value="InterPro"/>
</dbReference>
<dbReference type="GO" id="GO:0017056">
    <property type="term" value="F:structural constituent of nuclear pore"/>
    <property type="evidence" value="ECO:0007669"/>
    <property type="project" value="InterPro"/>
</dbReference>
<keyword evidence="8" id="KW-0175">Coiled coil</keyword>
<evidence type="ECO:0000256" key="8">
    <source>
        <dbReference type="SAM" id="Coils"/>
    </source>
</evidence>
<dbReference type="InterPro" id="IPR037700">
    <property type="entry name" value="NUP88/NUP82"/>
</dbReference>
<evidence type="ECO:0000256" key="2">
    <source>
        <dbReference type="ARBA" id="ARBA00022448"/>
    </source>
</evidence>
<dbReference type="PANTHER" id="PTHR13257:SF0">
    <property type="entry name" value="NUCLEAR PORE COMPLEX PROTEIN NUP88"/>
    <property type="match status" value="1"/>
</dbReference>
<comment type="subcellular location">
    <subcellularLocation>
        <location evidence="1">Nucleus</location>
        <location evidence="1">Nuclear pore complex</location>
    </subcellularLocation>
</comment>
<accession>A0A6G1SL98</accession>
<dbReference type="GO" id="GO:0000055">
    <property type="term" value="P:ribosomal large subunit export from nucleus"/>
    <property type="evidence" value="ECO:0007669"/>
    <property type="project" value="InterPro"/>
</dbReference>
<protein>
    <submittedName>
        <fullName evidence="9">Nuclear pore complex protein Nup88</fullName>
    </submittedName>
</protein>
<evidence type="ECO:0000313" key="9">
    <source>
        <dbReference type="EMBL" id="MDE50680.1"/>
    </source>
</evidence>
<keyword evidence="2" id="KW-0813">Transport</keyword>
<keyword evidence="4" id="KW-0653">Protein transport</keyword>
<evidence type="ECO:0000256" key="6">
    <source>
        <dbReference type="ARBA" id="ARBA00023132"/>
    </source>
</evidence>
<sequence length="661" mass="74967">MANIKNLIAIDGSERIIWNPEVGHLEVYEGEQPKQNLLLSSRPYFTVKDIKLSPVKNLIALIGDNGVTIVELPRKWGRRYRGSTKEGQIFCKTSNVNNRLFTCEKRLRTLHVAWHPLGYEAKQVLCLLTNDNRLRFHDVTADLELQVIDLRIHQSERQEKSFIDSDGGDGLCLGISMLNLGEFGICFDFGPPTVVQEPDVLWPIYILMGSGDVYLIYTNHQNPTYSEHVIGPLTMLPQAEDNYGADACSLLVLDSSPPMLAIATPTGTIYHCFAFPDEKGVLSKQTLYVYEAIELSKDLIANPDDPYSPHPMRLFNDPTSDIRYFCAHENGVHTIVLPILDSIRTPDYEIIEEKESFSEFLICTRTSTPSDGLLNQDIDDQSTPRGLAVEVRQTGSVLLVLMPNNEMITHRISPATTLINRKRFPRRTLETSRDSNDADHEILNLSQVDASRANFDEQIQQILKRKTSIPMLKLSENLEERKQFNEVARRAVTVFQNEYLKKFDLAAEAIKKKLSILEKDMHNQQEEYEKVAQDKTEVYNIVVALASKAEMVCKKQKELLSRMDKVLAAVSYGHPDLSEAEAKLRRELSAINGKLHFYRDQLDSVVNKHKYHLNQKDPAFSANSDLILSEAQLNGIQETLARQGSEIADLKRAVKLRESTE</sequence>
<dbReference type="Pfam" id="PF10168">
    <property type="entry name" value="Nup88"/>
    <property type="match status" value="1"/>
</dbReference>
<organism evidence="9">
    <name type="scientific">Aceria tosichella</name>
    <name type="common">wheat curl mite</name>
    <dbReference type="NCBI Taxonomy" id="561515"/>
    <lineage>
        <taxon>Eukaryota</taxon>
        <taxon>Metazoa</taxon>
        <taxon>Ecdysozoa</taxon>
        <taxon>Arthropoda</taxon>
        <taxon>Chelicerata</taxon>
        <taxon>Arachnida</taxon>
        <taxon>Acari</taxon>
        <taxon>Acariformes</taxon>
        <taxon>Trombidiformes</taxon>
        <taxon>Prostigmata</taxon>
        <taxon>Eupodina</taxon>
        <taxon>Eriophyoidea</taxon>
        <taxon>Eriophyidae</taxon>
        <taxon>Eriophyinae</taxon>
        <taxon>Aceriini</taxon>
        <taxon>Aceria</taxon>
    </lineage>
</organism>
<dbReference type="EMBL" id="GGYP01005909">
    <property type="protein sequence ID" value="MDE50680.1"/>
    <property type="molecule type" value="Transcribed_RNA"/>
</dbReference>
<evidence type="ECO:0000256" key="5">
    <source>
        <dbReference type="ARBA" id="ARBA00023010"/>
    </source>
</evidence>